<dbReference type="InterPro" id="IPR050971">
    <property type="entry name" value="Cadherin-domain_protein"/>
</dbReference>
<dbReference type="PANTHER" id="PTHR24025">
    <property type="entry name" value="DESMOGLEIN FAMILY MEMBER"/>
    <property type="match status" value="1"/>
</dbReference>
<feature type="signal peptide" evidence="10">
    <location>
        <begin position="1"/>
        <end position="19"/>
    </location>
</feature>
<keyword evidence="5" id="KW-0130">Cell adhesion</keyword>
<dbReference type="PROSITE" id="PS50268">
    <property type="entry name" value="CADHERIN_2"/>
    <property type="match status" value="3"/>
</dbReference>
<evidence type="ECO:0000256" key="9">
    <source>
        <dbReference type="SAM" id="Phobius"/>
    </source>
</evidence>
<evidence type="ECO:0000256" key="5">
    <source>
        <dbReference type="ARBA" id="ARBA00022889"/>
    </source>
</evidence>
<keyword evidence="2 9" id="KW-0812">Transmembrane</keyword>
<evidence type="ECO:0000256" key="2">
    <source>
        <dbReference type="ARBA" id="ARBA00022692"/>
    </source>
</evidence>
<evidence type="ECO:0000313" key="12">
    <source>
        <dbReference type="EMBL" id="CAF0906018.1"/>
    </source>
</evidence>
<feature type="domain" description="Cadherin" evidence="11">
    <location>
        <begin position="282"/>
        <end position="401"/>
    </location>
</feature>
<dbReference type="OrthoDB" id="26203at2759"/>
<keyword evidence="4 8" id="KW-0106">Calcium</keyword>
<dbReference type="PROSITE" id="PS00232">
    <property type="entry name" value="CADHERIN_1"/>
    <property type="match status" value="2"/>
</dbReference>
<keyword evidence="10" id="KW-0732">Signal</keyword>
<feature type="chain" id="PRO_5032794731" description="Cadherin domain-containing protein" evidence="10">
    <location>
        <begin position="20"/>
        <end position="707"/>
    </location>
</feature>
<dbReference type="InterPro" id="IPR015919">
    <property type="entry name" value="Cadherin-like_sf"/>
</dbReference>
<evidence type="ECO:0000256" key="6">
    <source>
        <dbReference type="ARBA" id="ARBA00022989"/>
    </source>
</evidence>
<dbReference type="PRINTS" id="PR00205">
    <property type="entry name" value="CADHERIN"/>
</dbReference>
<evidence type="ECO:0000256" key="8">
    <source>
        <dbReference type="PROSITE-ProRule" id="PRU00043"/>
    </source>
</evidence>
<dbReference type="PANTHER" id="PTHR24025:SF23">
    <property type="entry name" value="NEURAL-CADHERIN"/>
    <property type="match status" value="1"/>
</dbReference>
<dbReference type="Proteomes" id="UP000663879">
    <property type="component" value="Unassembled WGS sequence"/>
</dbReference>
<evidence type="ECO:0000259" key="11">
    <source>
        <dbReference type="PROSITE" id="PS50268"/>
    </source>
</evidence>
<sequence length="707" mass="81716">MKYLLLFIFLINIIKQSTSNKSIPYLIKYLYPDSLNETFDFTSIIFNTKNDLNQTIYLDENLPLDSFISYIVLKSTNHLTLNLFGKHREKFQLSKIDFGSTSFIDSTIYPVINLYSLKLIGNLDREELTTINLTLRTNVSTQPSFLTIQVQDINDNEPKFLSLNQTFNLYENNKKNVCLGRVRAVDLDAGENGTINYFYVNGSLIDVKNNQVLNDSIFYSNFLIDSKTGDICVTSSLDRELYEGFNFKIKARDCAKMSLVSKQEFTASLIINDLNDNAPQFYTQESEFYLNENSESKTFIAWFKAFDLDAGNNSKIDYYIQKIDDLDPPVYIDEFGILKNLYQIQIGNKTVRQESIFYLNRNYFDLKIIARDRGKIIQNSNEKKIRIYVVKNDLIYFDLNFMEIKSNFSYDLNLNNSDLGKFDMYPSMSSSTKGLNCQIENILDNFKLFQNGSLKISNFLPNETICFINIRKLCSNRTYLYHYGFYSGLNETQLEIYKMFKTTSKSRLINKLENQSNFMIFYFVLIGTLLVGLVLILFLMVYTSKLKLIKFFLSKNLSEPVNSLISYKPEVNNNNSNNCKLIRSIDSNKQLIDLRKEIDLCNKKLSDFNGSSSTNSSLLIKDSPRGSDVTTIEDSNQEKKVSYGIYQVANQIIIDYDDNTSCEVICNKSSLNSSLKRFESLYYTDNLEEKNSSDQDDVKNKCLSSFV</sequence>
<gene>
    <name evidence="12" type="ORF">OXX778_LOCUS11649</name>
</gene>
<keyword evidence="3" id="KW-0677">Repeat</keyword>
<feature type="domain" description="Cadherin" evidence="11">
    <location>
        <begin position="161"/>
        <end position="281"/>
    </location>
</feature>
<comment type="caution">
    <text evidence="12">The sequence shown here is derived from an EMBL/GenBank/DDBJ whole genome shotgun (WGS) entry which is preliminary data.</text>
</comment>
<dbReference type="SMART" id="SM00112">
    <property type="entry name" value="CA"/>
    <property type="match status" value="2"/>
</dbReference>
<evidence type="ECO:0000313" key="13">
    <source>
        <dbReference type="Proteomes" id="UP000663879"/>
    </source>
</evidence>
<dbReference type="SUPFAM" id="SSF49313">
    <property type="entry name" value="Cadherin-like"/>
    <property type="match status" value="2"/>
</dbReference>
<keyword evidence="13" id="KW-1185">Reference proteome</keyword>
<evidence type="ECO:0000256" key="3">
    <source>
        <dbReference type="ARBA" id="ARBA00022737"/>
    </source>
</evidence>
<reference evidence="12" key="1">
    <citation type="submission" date="2021-02" db="EMBL/GenBank/DDBJ databases">
        <authorList>
            <person name="Nowell W R."/>
        </authorList>
    </citation>
    <scope>NUCLEOTIDE SEQUENCE</scope>
    <source>
        <strain evidence="12">Ploen Becks lab</strain>
    </source>
</reference>
<dbReference type="InterPro" id="IPR002126">
    <property type="entry name" value="Cadherin-like_dom"/>
</dbReference>
<protein>
    <recommendedName>
        <fullName evidence="11">Cadherin domain-containing protein</fullName>
    </recommendedName>
</protein>
<keyword evidence="6 9" id="KW-1133">Transmembrane helix</keyword>
<dbReference type="Gene3D" id="2.60.40.60">
    <property type="entry name" value="Cadherins"/>
    <property type="match status" value="3"/>
</dbReference>
<dbReference type="GO" id="GO:0005886">
    <property type="term" value="C:plasma membrane"/>
    <property type="evidence" value="ECO:0007669"/>
    <property type="project" value="InterPro"/>
</dbReference>
<evidence type="ECO:0000256" key="4">
    <source>
        <dbReference type="ARBA" id="ARBA00022837"/>
    </source>
</evidence>
<dbReference type="GO" id="GO:0005509">
    <property type="term" value="F:calcium ion binding"/>
    <property type="evidence" value="ECO:0007669"/>
    <property type="project" value="UniProtKB-UniRule"/>
</dbReference>
<dbReference type="InterPro" id="IPR020894">
    <property type="entry name" value="Cadherin_CS"/>
</dbReference>
<keyword evidence="7 9" id="KW-0472">Membrane</keyword>
<dbReference type="CDD" id="cd11304">
    <property type="entry name" value="Cadherin_repeat"/>
    <property type="match status" value="3"/>
</dbReference>
<dbReference type="GO" id="GO:0007156">
    <property type="term" value="P:homophilic cell adhesion via plasma membrane adhesion molecules"/>
    <property type="evidence" value="ECO:0007669"/>
    <property type="project" value="InterPro"/>
</dbReference>
<feature type="transmembrane region" description="Helical" evidence="9">
    <location>
        <begin position="519"/>
        <end position="542"/>
    </location>
</feature>
<dbReference type="GO" id="GO:0005911">
    <property type="term" value="C:cell-cell junction"/>
    <property type="evidence" value="ECO:0007669"/>
    <property type="project" value="TreeGrafter"/>
</dbReference>
<evidence type="ECO:0000256" key="10">
    <source>
        <dbReference type="SAM" id="SignalP"/>
    </source>
</evidence>
<accession>A0A813ZXR7</accession>
<dbReference type="EMBL" id="CAJNOC010001998">
    <property type="protein sequence ID" value="CAF0906018.1"/>
    <property type="molecule type" value="Genomic_DNA"/>
</dbReference>
<evidence type="ECO:0000256" key="7">
    <source>
        <dbReference type="ARBA" id="ARBA00023136"/>
    </source>
</evidence>
<evidence type="ECO:0000256" key="1">
    <source>
        <dbReference type="ARBA" id="ARBA00004370"/>
    </source>
</evidence>
<name>A0A813ZXR7_9BILA</name>
<comment type="subcellular location">
    <subcellularLocation>
        <location evidence="1">Membrane</location>
    </subcellularLocation>
</comment>
<dbReference type="Pfam" id="PF00028">
    <property type="entry name" value="Cadherin"/>
    <property type="match status" value="1"/>
</dbReference>
<feature type="domain" description="Cadherin" evidence="11">
    <location>
        <begin position="59"/>
        <end position="160"/>
    </location>
</feature>
<organism evidence="12 13">
    <name type="scientific">Brachionus calyciflorus</name>
    <dbReference type="NCBI Taxonomy" id="104777"/>
    <lineage>
        <taxon>Eukaryota</taxon>
        <taxon>Metazoa</taxon>
        <taxon>Spiralia</taxon>
        <taxon>Gnathifera</taxon>
        <taxon>Rotifera</taxon>
        <taxon>Eurotatoria</taxon>
        <taxon>Monogononta</taxon>
        <taxon>Pseudotrocha</taxon>
        <taxon>Ploima</taxon>
        <taxon>Brachionidae</taxon>
        <taxon>Brachionus</taxon>
    </lineage>
</organism>
<proteinExistence type="predicted"/>
<dbReference type="AlphaFoldDB" id="A0A813ZXR7"/>